<evidence type="ECO:0000313" key="2">
    <source>
        <dbReference type="EMBL" id="MBC6450629.1"/>
    </source>
</evidence>
<dbReference type="Pfam" id="PF02627">
    <property type="entry name" value="CMD"/>
    <property type="match status" value="1"/>
</dbReference>
<sequence>MQRIQLEKVAPEAHRKVVDLFLYSQANIETPLLNLIMLRASVVNGCAYCVDMHTRDALKAGESVQRLFAVSVWKESPFFSEVERAALALTDAVTLIGQDGVSDEVWDDARAIWSEKGVADLVMAIVMINAFNRIAASTRKTPVPARLTGHV</sequence>
<feature type="domain" description="Carboxymuconolactone decarboxylase-like" evidence="1">
    <location>
        <begin position="28"/>
        <end position="91"/>
    </location>
</feature>
<dbReference type="NCBIfam" id="TIGR00778">
    <property type="entry name" value="ahpD_dom"/>
    <property type="match status" value="1"/>
</dbReference>
<dbReference type="EMBL" id="JABVED010000018">
    <property type="protein sequence ID" value="MBC6450629.1"/>
    <property type="molecule type" value="Genomic_DNA"/>
</dbReference>
<name>A0ABR7LD24_9PSEU</name>
<organism evidence="2 3">
    <name type="scientific">Actinokineospora xionganensis</name>
    <dbReference type="NCBI Taxonomy" id="2684470"/>
    <lineage>
        <taxon>Bacteria</taxon>
        <taxon>Bacillati</taxon>
        <taxon>Actinomycetota</taxon>
        <taxon>Actinomycetes</taxon>
        <taxon>Pseudonocardiales</taxon>
        <taxon>Pseudonocardiaceae</taxon>
        <taxon>Actinokineospora</taxon>
    </lineage>
</organism>
<comment type="caution">
    <text evidence="2">The sequence shown here is derived from an EMBL/GenBank/DDBJ whole genome shotgun (WGS) entry which is preliminary data.</text>
</comment>
<dbReference type="InterPro" id="IPR004675">
    <property type="entry name" value="AhpD_core"/>
</dbReference>
<dbReference type="InterPro" id="IPR003779">
    <property type="entry name" value="CMD-like"/>
</dbReference>
<dbReference type="Proteomes" id="UP000734823">
    <property type="component" value="Unassembled WGS sequence"/>
</dbReference>
<gene>
    <name evidence="2" type="ORF">GPZ80_26060</name>
</gene>
<evidence type="ECO:0000313" key="3">
    <source>
        <dbReference type="Proteomes" id="UP000734823"/>
    </source>
</evidence>
<dbReference type="SUPFAM" id="SSF69118">
    <property type="entry name" value="AhpD-like"/>
    <property type="match status" value="1"/>
</dbReference>
<reference evidence="2 3" key="1">
    <citation type="submission" date="2020-06" db="EMBL/GenBank/DDBJ databases">
        <title>Actinokineospora xiongansis sp. nov., isolated from soil of Baiyangdian.</title>
        <authorList>
            <person name="Zhang X."/>
        </authorList>
    </citation>
    <scope>NUCLEOTIDE SEQUENCE [LARGE SCALE GENOMIC DNA]</scope>
    <source>
        <strain evidence="2 3">HBU206404</strain>
    </source>
</reference>
<dbReference type="InterPro" id="IPR029032">
    <property type="entry name" value="AhpD-like"/>
</dbReference>
<dbReference type="RefSeq" id="WP_187223726.1">
    <property type="nucleotide sequence ID" value="NZ_JABVED010000018.1"/>
</dbReference>
<protein>
    <submittedName>
        <fullName evidence="2">Carboxymuconolactone decarboxylase family protein</fullName>
    </submittedName>
</protein>
<proteinExistence type="predicted"/>
<keyword evidence="3" id="KW-1185">Reference proteome</keyword>
<evidence type="ECO:0000259" key="1">
    <source>
        <dbReference type="Pfam" id="PF02627"/>
    </source>
</evidence>
<accession>A0ABR7LD24</accession>
<dbReference type="PANTHER" id="PTHR34846">
    <property type="entry name" value="4-CARBOXYMUCONOLACTONE DECARBOXYLASE FAMILY PROTEIN (AFU_ORTHOLOGUE AFUA_6G11590)"/>
    <property type="match status" value="1"/>
</dbReference>
<dbReference type="Gene3D" id="1.20.1290.10">
    <property type="entry name" value="AhpD-like"/>
    <property type="match status" value="1"/>
</dbReference>
<dbReference type="PANTHER" id="PTHR34846:SF10">
    <property type="entry name" value="CYTOPLASMIC PROTEIN"/>
    <property type="match status" value="1"/>
</dbReference>